<feature type="transmembrane region" description="Helical" evidence="2">
    <location>
        <begin position="358"/>
        <end position="378"/>
    </location>
</feature>
<dbReference type="Proteomes" id="UP000568158">
    <property type="component" value="Unassembled WGS sequence"/>
</dbReference>
<keyword evidence="2" id="KW-0472">Membrane</keyword>
<reference evidence="4 5" key="1">
    <citation type="journal article" date="2020" name="Appl. Microbiol. Biotechnol.">
        <title>Targeted gene deletion in Brettanomyces bruxellensis with an expression-free CRISPR-Cas9 system.</title>
        <authorList>
            <person name="Varela C."/>
            <person name="Bartel C."/>
            <person name="Onetto C."/>
            <person name="Borneman A."/>
        </authorList>
    </citation>
    <scope>NUCLEOTIDE SEQUENCE [LARGE SCALE GENOMIC DNA]</scope>
    <source>
        <strain evidence="4 5">AWRI1613</strain>
    </source>
</reference>
<feature type="transmembrane region" description="Helical" evidence="2">
    <location>
        <begin position="439"/>
        <end position="465"/>
    </location>
</feature>
<feature type="region of interest" description="Disordered" evidence="1">
    <location>
        <begin position="1"/>
        <end position="22"/>
    </location>
</feature>
<feature type="transmembrane region" description="Helical" evidence="2">
    <location>
        <begin position="384"/>
        <end position="404"/>
    </location>
</feature>
<keyword evidence="2" id="KW-1133">Transmembrane helix</keyword>
<dbReference type="PANTHER" id="PTHR34814">
    <property type="entry name" value="NITROSOGUANIDINE RESISTANCE PROTEIN SNG1"/>
    <property type="match status" value="1"/>
</dbReference>
<feature type="transmembrane region" description="Helical" evidence="2">
    <location>
        <begin position="93"/>
        <end position="114"/>
    </location>
</feature>
<dbReference type="AlphaFoldDB" id="A0A8H6BNX3"/>
<gene>
    <name evidence="4" type="ORF">HII12_001302</name>
</gene>
<comment type="caution">
    <text evidence="4">The sequence shown here is derived from an EMBL/GenBank/DDBJ whole genome shotgun (WGS) entry which is preliminary data.</text>
</comment>
<keyword evidence="2" id="KW-0812">Transmembrane</keyword>
<sequence>MNSKIEKEDAELSSGMTGSDSDIERYSAHERVASSRNDLLRSVTQYTELSMSNGVAEAREEISKTKGGIPERKTSTFLSKDGTTIRKTFAKQYFPIILILCTYLLAVFSIYWGAMYKRSTRLVNLKVLVSVENDRSGVITNSLLTAIKIPEIREMSGWTVRNYMSEEEIKKLVYEQKYWGAIYVSSPDISSEFMSGFHGNTSATNLTAVKGYIETGNDIMGVPNYVKPALLALDSAYTEIMKSKVYPSIIANLSSTEFSDLQKSSALTNFPDIEITDGNPLTNYILMAPMQVGLIYIIILCLFQILWFIKLNGDLAPLLKPVHYIIYRLVISQCNYLILSLFYATLNRAFQVDMQKAWKGGFGVFWMFSFLIIYWYYFNGNTSSLDWLFGFLFFIILNVSATFAPIQVCPKIFRIAYALPIRNGYDLMKVVLMNTYKGYVGRCVGVLIAWIVLNNILFPFALIFLPTCLKKKIKKQAAAKLAMEEESKINTQ</sequence>
<accession>A0A8H6BNX3</accession>
<feature type="transmembrane region" description="Helical" evidence="2">
    <location>
        <begin position="294"/>
        <end position="313"/>
    </location>
</feature>
<organism evidence="4 5">
    <name type="scientific">Dekkera bruxellensis</name>
    <name type="common">Brettanomyces custersii</name>
    <dbReference type="NCBI Taxonomy" id="5007"/>
    <lineage>
        <taxon>Eukaryota</taxon>
        <taxon>Fungi</taxon>
        <taxon>Dikarya</taxon>
        <taxon>Ascomycota</taxon>
        <taxon>Saccharomycotina</taxon>
        <taxon>Pichiomycetes</taxon>
        <taxon>Pichiales</taxon>
        <taxon>Pichiaceae</taxon>
        <taxon>Brettanomyces</taxon>
    </lineage>
</organism>
<dbReference type="PANTHER" id="PTHR34814:SF1">
    <property type="entry name" value="NITROSOGUANIDINE RESISTANCE PROTEIN SNG1"/>
    <property type="match status" value="1"/>
</dbReference>
<dbReference type="Pfam" id="PF12051">
    <property type="entry name" value="DUF3533"/>
    <property type="match status" value="1"/>
</dbReference>
<evidence type="ECO:0000259" key="3">
    <source>
        <dbReference type="Pfam" id="PF12051"/>
    </source>
</evidence>
<feature type="domain" description="DUF3533" evidence="3">
    <location>
        <begin position="97"/>
        <end position="456"/>
    </location>
</feature>
<feature type="transmembrane region" description="Helical" evidence="2">
    <location>
        <begin position="325"/>
        <end position="346"/>
    </location>
</feature>
<protein>
    <recommendedName>
        <fullName evidence="3">DUF3533 domain-containing protein</fullName>
    </recommendedName>
</protein>
<evidence type="ECO:0000313" key="4">
    <source>
        <dbReference type="EMBL" id="KAF6014884.1"/>
    </source>
</evidence>
<dbReference type="GO" id="GO:0016020">
    <property type="term" value="C:membrane"/>
    <property type="evidence" value="ECO:0007669"/>
    <property type="project" value="TreeGrafter"/>
</dbReference>
<evidence type="ECO:0000313" key="5">
    <source>
        <dbReference type="Proteomes" id="UP000568158"/>
    </source>
</evidence>
<dbReference type="InterPro" id="IPR053001">
    <property type="entry name" value="MNNG_permease-like"/>
</dbReference>
<name>A0A8H6BNX3_DEKBR</name>
<dbReference type="EMBL" id="JABCYN010000012">
    <property type="protein sequence ID" value="KAF6014884.1"/>
    <property type="molecule type" value="Genomic_DNA"/>
</dbReference>
<dbReference type="InterPro" id="IPR022703">
    <property type="entry name" value="DUF3533"/>
</dbReference>
<proteinExistence type="predicted"/>
<evidence type="ECO:0000256" key="1">
    <source>
        <dbReference type="SAM" id="MobiDB-lite"/>
    </source>
</evidence>
<evidence type="ECO:0000256" key="2">
    <source>
        <dbReference type="SAM" id="Phobius"/>
    </source>
</evidence>